<dbReference type="SUPFAM" id="SSF49401">
    <property type="entry name" value="Bacterial adhesins"/>
    <property type="match status" value="1"/>
</dbReference>
<dbReference type="PANTHER" id="PTHR33420:SF26">
    <property type="entry name" value="FIMBRIAL SUBUNIT"/>
    <property type="match status" value="1"/>
</dbReference>
<dbReference type="Proteomes" id="UP000254597">
    <property type="component" value="Unassembled WGS sequence"/>
</dbReference>
<dbReference type="InterPro" id="IPR036937">
    <property type="entry name" value="Adhesion_dom_fimbrial_sf"/>
</dbReference>
<dbReference type="GO" id="GO:0009289">
    <property type="term" value="C:pilus"/>
    <property type="evidence" value="ECO:0007669"/>
    <property type="project" value="InterPro"/>
</dbReference>
<evidence type="ECO:0000313" key="4">
    <source>
        <dbReference type="Proteomes" id="UP000254597"/>
    </source>
</evidence>
<dbReference type="InterPro" id="IPR000259">
    <property type="entry name" value="Adhesion_dom_fimbrial"/>
</dbReference>
<dbReference type="InterPro" id="IPR050263">
    <property type="entry name" value="Bact_Fimbrial_Adh_Pro"/>
</dbReference>
<evidence type="ECO:0000313" key="3">
    <source>
        <dbReference type="EMBL" id="SUF58491.1"/>
    </source>
</evidence>
<dbReference type="InterPro" id="IPR008966">
    <property type="entry name" value="Adhesion_dom_sf"/>
</dbReference>
<evidence type="ECO:0000256" key="1">
    <source>
        <dbReference type="SAM" id="SignalP"/>
    </source>
</evidence>
<keyword evidence="1" id="KW-0732">Signal</keyword>
<organism evidence="3 4">
    <name type="scientific">Salmonella enterica</name>
    <name type="common">Salmonella choleraesuis</name>
    <dbReference type="NCBI Taxonomy" id="28901"/>
    <lineage>
        <taxon>Bacteria</taxon>
        <taxon>Pseudomonadati</taxon>
        <taxon>Pseudomonadota</taxon>
        <taxon>Gammaproteobacteria</taxon>
        <taxon>Enterobacterales</taxon>
        <taxon>Enterobacteriaceae</taxon>
        <taxon>Salmonella</taxon>
    </lineage>
</organism>
<reference evidence="3 4" key="1">
    <citation type="submission" date="2018-06" db="EMBL/GenBank/DDBJ databases">
        <authorList>
            <consortium name="Pathogen Informatics"/>
            <person name="Doyle S."/>
        </authorList>
    </citation>
    <scope>NUCLEOTIDE SEQUENCE [LARGE SCALE GENOMIC DNA]</scope>
    <source>
        <strain evidence="3 4">NCTC10252</strain>
    </source>
</reference>
<dbReference type="EMBL" id="UGWP01000004">
    <property type="protein sequence ID" value="SUF58491.1"/>
    <property type="molecule type" value="Genomic_DNA"/>
</dbReference>
<protein>
    <submittedName>
        <fullName evidence="3">Fimbrial protein FimI</fullName>
    </submittedName>
</protein>
<feature type="domain" description="Fimbrial-type adhesion" evidence="2">
    <location>
        <begin position="31"/>
        <end position="181"/>
    </location>
</feature>
<accession>A0A379QQB5</accession>
<feature type="chain" id="PRO_5016862558" evidence="1">
    <location>
        <begin position="23"/>
        <end position="182"/>
    </location>
</feature>
<dbReference type="PANTHER" id="PTHR33420">
    <property type="entry name" value="FIMBRIAL SUBUNIT ELFA-RELATED"/>
    <property type="match status" value="1"/>
</dbReference>
<evidence type="ECO:0000259" key="2">
    <source>
        <dbReference type="Pfam" id="PF00419"/>
    </source>
</evidence>
<dbReference type="Pfam" id="PF00419">
    <property type="entry name" value="Fimbrial"/>
    <property type="match status" value="1"/>
</dbReference>
<sequence>MKKKVILSTSLLFAAAIGVANAATDDQGTVTFNGLIINPPCEISDDSKDTQVTFTPLGTNAFAGLGSEASQTQPVSIKLTNCPKDTNVNLTFAGDIASDDTQLKATTGSDDTGVAIVMYGTDGATKVTFNDEPVAAFQQMTGADEQNEMTFNYNSKVVATVEPANIKGGSFTATTTYTIYYP</sequence>
<dbReference type="GO" id="GO:0043709">
    <property type="term" value="P:cell adhesion involved in single-species biofilm formation"/>
    <property type="evidence" value="ECO:0007669"/>
    <property type="project" value="TreeGrafter"/>
</dbReference>
<dbReference type="Gene3D" id="2.60.40.1090">
    <property type="entry name" value="Fimbrial-type adhesion domain"/>
    <property type="match status" value="1"/>
</dbReference>
<feature type="signal peptide" evidence="1">
    <location>
        <begin position="1"/>
        <end position="22"/>
    </location>
</feature>
<dbReference type="AlphaFoldDB" id="A0A379QQB5"/>
<gene>
    <name evidence="3" type="primary">papA</name>
    <name evidence="3" type="ORF">NCTC10252_03812</name>
</gene>
<name>A0A379QQB5_SALER</name>
<proteinExistence type="predicted"/>